<protein>
    <recommendedName>
        <fullName evidence="3">Transcriptional regulator</fullName>
    </recommendedName>
</protein>
<evidence type="ECO:0000313" key="1">
    <source>
        <dbReference type="EMBL" id="OGZ17390.1"/>
    </source>
</evidence>
<reference evidence="1 2" key="1">
    <citation type="journal article" date="2016" name="Nat. Commun.">
        <title>Thousands of microbial genomes shed light on interconnected biogeochemical processes in an aquifer system.</title>
        <authorList>
            <person name="Anantharaman K."/>
            <person name="Brown C.T."/>
            <person name="Hug L.A."/>
            <person name="Sharon I."/>
            <person name="Castelle C.J."/>
            <person name="Probst A.J."/>
            <person name="Thomas B.C."/>
            <person name="Singh A."/>
            <person name="Wilkins M.J."/>
            <person name="Karaoz U."/>
            <person name="Brodie E.L."/>
            <person name="Williams K.H."/>
            <person name="Hubbard S.S."/>
            <person name="Banfield J.F."/>
        </authorList>
    </citation>
    <scope>NUCLEOTIDE SEQUENCE [LARGE SCALE GENOMIC DNA]</scope>
</reference>
<dbReference type="GO" id="GO:0003677">
    <property type="term" value="F:DNA binding"/>
    <property type="evidence" value="ECO:0007669"/>
    <property type="project" value="InterPro"/>
</dbReference>
<dbReference type="STRING" id="1801660.A2Z78_01310"/>
<dbReference type="EMBL" id="MHLV01000029">
    <property type="protein sequence ID" value="OGZ17390.1"/>
    <property type="molecule type" value="Genomic_DNA"/>
</dbReference>
<dbReference type="PANTHER" id="PTHR33677">
    <property type="entry name" value="TRANSCRIPTIONAL REPRESSOR FRMR-RELATED"/>
    <property type="match status" value="1"/>
</dbReference>
<evidence type="ECO:0000313" key="2">
    <source>
        <dbReference type="Proteomes" id="UP000176752"/>
    </source>
</evidence>
<dbReference type="GO" id="GO:0045892">
    <property type="term" value="P:negative regulation of DNA-templated transcription"/>
    <property type="evidence" value="ECO:0007669"/>
    <property type="project" value="UniProtKB-ARBA"/>
</dbReference>
<dbReference type="AlphaFoldDB" id="A0A1G2DWP0"/>
<gene>
    <name evidence="1" type="ORF">A2Z78_01310</name>
</gene>
<proteinExistence type="predicted"/>
<dbReference type="PANTHER" id="PTHR33677:SF3">
    <property type="entry name" value="COPPER-SENSING TRANSCRIPTIONAL REPRESSOR RICR"/>
    <property type="match status" value="1"/>
</dbReference>
<name>A0A1G2DWP0_9BACT</name>
<dbReference type="Pfam" id="PF02583">
    <property type="entry name" value="Trns_repr_metal"/>
    <property type="match status" value="1"/>
</dbReference>
<organism evidence="1 2">
    <name type="scientific">Candidatus Nealsonbacteria bacterium RBG_13_36_15</name>
    <dbReference type="NCBI Taxonomy" id="1801660"/>
    <lineage>
        <taxon>Bacteria</taxon>
        <taxon>Candidatus Nealsoniibacteriota</taxon>
    </lineage>
</organism>
<evidence type="ECO:0008006" key="3">
    <source>
        <dbReference type="Google" id="ProtNLM"/>
    </source>
</evidence>
<accession>A0A1G2DWP0</accession>
<comment type="caution">
    <text evidence="1">The sequence shown here is derived from an EMBL/GenBank/DDBJ whole genome shotgun (WGS) entry which is preliminary data.</text>
</comment>
<sequence length="89" mass="10613">MKKAKKKQIINRMNYLSGHLEGVKKMIKDDKYCIDVILQNEAIIEAIKKVNQYILENHLNTCVTEAIRDKKEKERRKKIKELLKIFKNI</sequence>
<dbReference type="GO" id="GO:0046872">
    <property type="term" value="F:metal ion binding"/>
    <property type="evidence" value="ECO:0007669"/>
    <property type="project" value="InterPro"/>
</dbReference>
<dbReference type="InterPro" id="IPR038390">
    <property type="entry name" value="Metal_Tscrpt_repr_sf"/>
</dbReference>
<dbReference type="Proteomes" id="UP000176752">
    <property type="component" value="Unassembled WGS sequence"/>
</dbReference>
<dbReference type="InterPro" id="IPR003735">
    <property type="entry name" value="Metal_Tscrpt_repr"/>
</dbReference>
<dbReference type="Gene3D" id="1.20.58.1000">
    <property type="entry name" value="Metal-sensitive repressor, helix protomer"/>
    <property type="match status" value="1"/>
</dbReference>